<organism evidence="2 3">
    <name type="scientific">Dichanthelium oligosanthes</name>
    <dbReference type="NCBI Taxonomy" id="888268"/>
    <lineage>
        <taxon>Eukaryota</taxon>
        <taxon>Viridiplantae</taxon>
        <taxon>Streptophyta</taxon>
        <taxon>Embryophyta</taxon>
        <taxon>Tracheophyta</taxon>
        <taxon>Spermatophyta</taxon>
        <taxon>Magnoliopsida</taxon>
        <taxon>Liliopsida</taxon>
        <taxon>Poales</taxon>
        <taxon>Poaceae</taxon>
        <taxon>PACMAD clade</taxon>
        <taxon>Panicoideae</taxon>
        <taxon>Panicodae</taxon>
        <taxon>Paniceae</taxon>
        <taxon>Dichantheliinae</taxon>
        <taxon>Dichanthelium</taxon>
    </lineage>
</organism>
<feature type="transmembrane region" description="Helical" evidence="1">
    <location>
        <begin position="20"/>
        <end position="40"/>
    </location>
</feature>
<evidence type="ECO:0000256" key="1">
    <source>
        <dbReference type="SAM" id="Phobius"/>
    </source>
</evidence>
<reference evidence="2 3" key="1">
    <citation type="submission" date="2016-09" db="EMBL/GenBank/DDBJ databases">
        <title>The draft genome of Dichanthelium oligosanthes: A C3 panicoid grass species.</title>
        <authorList>
            <person name="Studer A.J."/>
            <person name="Schnable J.C."/>
            <person name="Brutnell T.P."/>
        </authorList>
    </citation>
    <scope>NUCLEOTIDE SEQUENCE [LARGE SCALE GENOMIC DNA]</scope>
    <source>
        <strain evidence="3">cv. Kellogg 1175</strain>
        <tissue evidence="2">Leaf</tissue>
    </source>
</reference>
<dbReference type="AlphaFoldDB" id="A0A1E5VG59"/>
<keyword evidence="3" id="KW-1185">Reference proteome</keyword>
<accession>A0A1E5VG59</accession>
<name>A0A1E5VG59_9POAL</name>
<sequence>MVLGGAAAPLLVALGRERSFWSYGVFGLACGCSGIFAAFLPETRGRNMADTIEEEEDEHRKADELG</sequence>
<proteinExistence type="predicted"/>
<protein>
    <recommendedName>
        <fullName evidence="4">Major facilitator superfamily (MFS) profile domain-containing protein</fullName>
    </recommendedName>
</protein>
<evidence type="ECO:0000313" key="2">
    <source>
        <dbReference type="EMBL" id="OEL24102.1"/>
    </source>
</evidence>
<keyword evidence="1" id="KW-0812">Transmembrane</keyword>
<dbReference type="OrthoDB" id="5296287at2759"/>
<evidence type="ECO:0000313" key="3">
    <source>
        <dbReference type="Proteomes" id="UP000095767"/>
    </source>
</evidence>
<keyword evidence="1" id="KW-1133">Transmembrane helix</keyword>
<keyword evidence="1" id="KW-0472">Membrane</keyword>
<gene>
    <name evidence="2" type="ORF">BAE44_0014878</name>
</gene>
<comment type="caution">
    <text evidence="2">The sequence shown here is derived from an EMBL/GenBank/DDBJ whole genome shotgun (WGS) entry which is preliminary data.</text>
</comment>
<evidence type="ECO:0008006" key="4">
    <source>
        <dbReference type="Google" id="ProtNLM"/>
    </source>
</evidence>
<dbReference type="STRING" id="888268.A0A1E5VG59"/>
<dbReference type="Proteomes" id="UP000095767">
    <property type="component" value="Unassembled WGS sequence"/>
</dbReference>
<dbReference type="EMBL" id="LWDX02040717">
    <property type="protein sequence ID" value="OEL24102.1"/>
    <property type="molecule type" value="Genomic_DNA"/>
</dbReference>